<dbReference type="AlphaFoldDB" id="A0A2P7MWQ6"/>
<dbReference type="Proteomes" id="UP000243002">
    <property type="component" value="Unassembled WGS sequence"/>
</dbReference>
<reference evidence="1 2" key="1">
    <citation type="journal article" date="2018" name="Environ. Microbiol.">
        <title>Ecological and genomic features of two widespread freshwater picocyanobacteria.</title>
        <authorList>
            <person name="Cabello-Yeves P.J."/>
            <person name="Picazo A."/>
            <person name="Camacho A."/>
            <person name="Callieri C."/>
            <person name="Rosselli R."/>
            <person name="Roda-Garcia J.J."/>
            <person name="Coutinho F.H."/>
            <person name="Rodriguez-Valera F."/>
        </authorList>
    </citation>
    <scope>NUCLEOTIDE SEQUENCE [LARGE SCALE GENOMIC DNA]</scope>
    <source>
        <strain evidence="1 2">Tous</strain>
    </source>
</reference>
<dbReference type="Pfam" id="PF02597">
    <property type="entry name" value="ThiS"/>
    <property type="match status" value="1"/>
</dbReference>
<gene>
    <name evidence="1" type="ORF">C7K55_06420</name>
</gene>
<dbReference type="Gene3D" id="3.10.20.30">
    <property type="match status" value="1"/>
</dbReference>
<dbReference type="RefSeq" id="WP_106502608.1">
    <property type="nucleotide sequence ID" value="NZ_PXXO01000006.1"/>
</dbReference>
<dbReference type="CDD" id="cd00754">
    <property type="entry name" value="Ubl_MoaD"/>
    <property type="match status" value="1"/>
</dbReference>
<comment type="caution">
    <text evidence="1">The sequence shown here is derived from an EMBL/GenBank/DDBJ whole genome shotgun (WGS) entry which is preliminary data.</text>
</comment>
<dbReference type="OrthoDB" id="200013at2"/>
<accession>A0A2P7MWQ6</accession>
<protein>
    <submittedName>
        <fullName evidence="1">Molybdopterin synthase sulfur carrier subunit</fullName>
    </submittedName>
</protein>
<dbReference type="EMBL" id="PXXO01000006">
    <property type="protein sequence ID" value="PSJ05674.1"/>
    <property type="molecule type" value="Genomic_DNA"/>
</dbReference>
<dbReference type="InterPro" id="IPR003749">
    <property type="entry name" value="ThiS/MoaD-like"/>
</dbReference>
<organism evidence="1 2">
    <name type="scientific">Cyanobium usitatum str. Tous</name>
    <dbReference type="NCBI Taxonomy" id="2116684"/>
    <lineage>
        <taxon>Bacteria</taxon>
        <taxon>Bacillati</taxon>
        <taxon>Cyanobacteriota</taxon>
        <taxon>Cyanophyceae</taxon>
        <taxon>Synechococcales</taxon>
        <taxon>Prochlorococcaceae</taxon>
        <taxon>Cyanobium</taxon>
    </lineage>
</organism>
<proteinExistence type="predicted"/>
<sequence length="94" mass="9913">MAVSTDPESQVQVRLFAGLREAMGWSEQLVELAPAAGGNNTAGPTPEQLWRQLNLQPTNPPAGVRVAINQQFATWDSSLAAGDELAFLPPISGG</sequence>
<dbReference type="SUPFAM" id="SSF54285">
    <property type="entry name" value="MoaD/ThiS"/>
    <property type="match status" value="1"/>
</dbReference>
<name>A0A2P7MWQ6_9CYAN</name>
<keyword evidence="2" id="KW-1185">Reference proteome</keyword>
<dbReference type="InterPro" id="IPR016155">
    <property type="entry name" value="Mopterin_synth/thiamin_S_b"/>
</dbReference>
<dbReference type="InterPro" id="IPR012675">
    <property type="entry name" value="Beta-grasp_dom_sf"/>
</dbReference>
<evidence type="ECO:0000313" key="1">
    <source>
        <dbReference type="EMBL" id="PSJ05674.1"/>
    </source>
</evidence>
<evidence type="ECO:0000313" key="2">
    <source>
        <dbReference type="Proteomes" id="UP000243002"/>
    </source>
</evidence>